<sequence length="240" mass="26900">MALTLEKRGRLVFLYNGNTLRNEVMGKLFLMCHTHDLKIFSLAATEDAPNVLGHEIAYSHSIASLFPNTKSEGHVHFRVEVTTLVQSTVSPSLTSLVTLPKERFPLPPFAEHRHQLNAVLAKKAALKDSLSNGKRKRGESEGYGVASSSIEWGEVENIYEPRMREDKAAFPVKELDDNFIATLGVYQMENGNAVRVKGMESPVAPNIYEPRMREDKTAFPVKELDDNFIATLVAMLQDER</sequence>
<dbReference type="AlphaFoldDB" id="A0A225X282"/>
<protein>
    <submittedName>
        <fullName evidence="1">Uncharacterized protein</fullName>
    </submittedName>
</protein>
<name>A0A225X282_9STRA</name>
<keyword evidence="2" id="KW-1185">Reference proteome</keyword>
<evidence type="ECO:0000313" key="2">
    <source>
        <dbReference type="Proteomes" id="UP000198211"/>
    </source>
</evidence>
<dbReference type="EMBL" id="NBNE01000022">
    <property type="protein sequence ID" value="OWZ24234.1"/>
    <property type="molecule type" value="Genomic_DNA"/>
</dbReference>
<gene>
    <name evidence="1" type="ORF">PHMEG_000770</name>
</gene>
<evidence type="ECO:0000313" key="1">
    <source>
        <dbReference type="EMBL" id="OWZ24234.1"/>
    </source>
</evidence>
<dbReference type="OrthoDB" id="123486at2759"/>
<organism evidence="1 2">
    <name type="scientific">Phytophthora megakarya</name>
    <dbReference type="NCBI Taxonomy" id="4795"/>
    <lineage>
        <taxon>Eukaryota</taxon>
        <taxon>Sar</taxon>
        <taxon>Stramenopiles</taxon>
        <taxon>Oomycota</taxon>
        <taxon>Peronosporomycetes</taxon>
        <taxon>Peronosporales</taxon>
        <taxon>Peronosporaceae</taxon>
        <taxon>Phytophthora</taxon>
    </lineage>
</organism>
<reference evidence="2" key="1">
    <citation type="submission" date="2017-03" db="EMBL/GenBank/DDBJ databases">
        <title>Phytopthora megakarya and P. palmivora, two closely related causual agents of cacao black pod achieved similar genome size and gene model numbers by different mechanisms.</title>
        <authorList>
            <person name="Ali S."/>
            <person name="Shao J."/>
            <person name="Larry D.J."/>
            <person name="Kronmiller B."/>
            <person name="Shen D."/>
            <person name="Strem M.D."/>
            <person name="Melnick R.L."/>
            <person name="Guiltinan M.J."/>
            <person name="Tyler B.M."/>
            <person name="Meinhardt L.W."/>
            <person name="Bailey B.A."/>
        </authorList>
    </citation>
    <scope>NUCLEOTIDE SEQUENCE [LARGE SCALE GENOMIC DNA]</scope>
    <source>
        <strain evidence="2">zdho120</strain>
    </source>
</reference>
<comment type="caution">
    <text evidence="1">The sequence shown here is derived from an EMBL/GenBank/DDBJ whole genome shotgun (WGS) entry which is preliminary data.</text>
</comment>
<proteinExistence type="predicted"/>
<accession>A0A225X282</accession>
<dbReference type="Proteomes" id="UP000198211">
    <property type="component" value="Unassembled WGS sequence"/>
</dbReference>